<comment type="caution">
    <text evidence="2">The sequence shown here is derived from an EMBL/GenBank/DDBJ whole genome shotgun (WGS) entry which is preliminary data.</text>
</comment>
<protein>
    <submittedName>
        <fullName evidence="2">Uncharacterized protein</fullName>
    </submittedName>
</protein>
<feature type="region of interest" description="Disordered" evidence="1">
    <location>
        <begin position="1"/>
        <end position="43"/>
    </location>
</feature>
<dbReference type="EMBL" id="PQFF01000184">
    <property type="protein sequence ID" value="RHZ76534.1"/>
    <property type="molecule type" value="Genomic_DNA"/>
</dbReference>
<sequence>MKNVSTTYTRNEESSSEGEDESGSEGKDDDEGEVEDKGGEGENEDDEVIYFRAYVVRKYVRTLNIKMSSWFYLRWVVGF</sequence>
<reference evidence="2 3" key="1">
    <citation type="submission" date="2018-08" db="EMBL/GenBank/DDBJ databases">
        <title>Genome and evolution of the arbuscular mycorrhizal fungus Diversispora epigaea (formerly Glomus versiforme) and its bacterial endosymbionts.</title>
        <authorList>
            <person name="Sun X."/>
            <person name="Fei Z."/>
            <person name="Harrison M."/>
        </authorList>
    </citation>
    <scope>NUCLEOTIDE SEQUENCE [LARGE SCALE GENOMIC DNA]</scope>
    <source>
        <strain evidence="2 3">IT104</strain>
    </source>
</reference>
<proteinExistence type="predicted"/>
<gene>
    <name evidence="2" type="ORF">Glove_196g110</name>
</gene>
<dbReference type="Proteomes" id="UP000266861">
    <property type="component" value="Unassembled WGS sequence"/>
</dbReference>
<dbReference type="AlphaFoldDB" id="A0A397ITV3"/>
<keyword evidence="3" id="KW-1185">Reference proteome</keyword>
<feature type="compositionally biased region" description="Acidic residues" evidence="1">
    <location>
        <begin position="14"/>
        <end position="34"/>
    </location>
</feature>
<organism evidence="2 3">
    <name type="scientific">Diversispora epigaea</name>
    <dbReference type="NCBI Taxonomy" id="1348612"/>
    <lineage>
        <taxon>Eukaryota</taxon>
        <taxon>Fungi</taxon>
        <taxon>Fungi incertae sedis</taxon>
        <taxon>Mucoromycota</taxon>
        <taxon>Glomeromycotina</taxon>
        <taxon>Glomeromycetes</taxon>
        <taxon>Diversisporales</taxon>
        <taxon>Diversisporaceae</taxon>
        <taxon>Diversispora</taxon>
    </lineage>
</organism>
<evidence type="ECO:0000256" key="1">
    <source>
        <dbReference type="SAM" id="MobiDB-lite"/>
    </source>
</evidence>
<name>A0A397ITV3_9GLOM</name>
<accession>A0A397ITV3</accession>
<evidence type="ECO:0000313" key="3">
    <source>
        <dbReference type="Proteomes" id="UP000266861"/>
    </source>
</evidence>
<evidence type="ECO:0000313" key="2">
    <source>
        <dbReference type="EMBL" id="RHZ76534.1"/>
    </source>
</evidence>